<dbReference type="Proteomes" id="UP001497525">
    <property type="component" value="Unassembled WGS sequence"/>
</dbReference>
<name>A0AAV2TW40_CALDB</name>
<evidence type="ECO:0000313" key="2">
    <source>
        <dbReference type="EMBL" id="CAL5140734.1"/>
    </source>
</evidence>
<feature type="compositionally biased region" description="Basic residues" evidence="1">
    <location>
        <begin position="109"/>
        <end position="130"/>
    </location>
</feature>
<feature type="compositionally biased region" description="Polar residues" evidence="1">
    <location>
        <begin position="297"/>
        <end position="311"/>
    </location>
</feature>
<organism evidence="2 3">
    <name type="scientific">Calicophoron daubneyi</name>
    <name type="common">Rumen fluke</name>
    <name type="synonym">Paramphistomum daubneyi</name>
    <dbReference type="NCBI Taxonomy" id="300641"/>
    <lineage>
        <taxon>Eukaryota</taxon>
        <taxon>Metazoa</taxon>
        <taxon>Spiralia</taxon>
        <taxon>Lophotrochozoa</taxon>
        <taxon>Platyhelminthes</taxon>
        <taxon>Trematoda</taxon>
        <taxon>Digenea</taxon>
        <taxon>Plagiorchiida</taxon>
        <taxon>Pronocephalata</taxon>
        <taxon>Paramphistomoidea</taxon>
        <taxon>Paramphistomidae</taxon>
        <taxon>Calicophoron</taxon>
    </lineage>
</organism>
<feature type="compositionally biased region" description="Acidic residues" evidence="1">
    <location>
        <begin position="356"/>
        <end position="365"/>
    </location>
</feature>
<feature type="compositionally biased region" description="Basic and acidic residues" evidence="1">
    <location>
        <begin position="15"/>
        <end position="29"/>
    </location>
</feature>
<protein>
    <submittedName>
        <fullName evidence="2">Uncharacterized protein</fullName>
    </submittedName>
</protein>
<feature type="compositionally biased region" description="Basic residues" evidence="1">
    <location>
        <begin position="58"/>
        <end position="80"/>
    </location>
</feature>
<dbReference type="EMBL" id="CAXLJL010000778">
    <property type="protein sequence ID" value="CAL5140734.1"/>
    <property type="molecule type" value="Genomic_DNA"/>
</dbReference>
<evidence type="ECO:0000313" key="3">
    <source>
        <dbReference type="Proteomes" id="UP001497525"/>
    </source>
</evidence>
<gene>
    <name evidence="2" type="ORF">CDAUBV1_LOCUS16029</name>
</gene>
<evidence type="ECO:0000256" key="1">
    <source>
        <dbReference type="SAM" id="MobiDB-lite"/>
    </source>
</evidence>
<accession>A0AAV2TW40</accession>
<feature type="compositionally biased region" description="Polar residues" evidence="1">
    <location>
        <begin position="325"/>
        <end position="337"/>
    </location>
</feature>
<feature type="region of interest" description="Disordered" evidence="1">
    <location>
        <begin position="1"/>
        <end position="365"/>
    </location>
</feature>
<comment type="caution">
    <text evidence="2">The sequence shown here is derived from an EMBL/GenBank/DDBJ whole genome shotgun (WGS) entry which is preliminary data.</text>
</comment>
<sequence>MSNAGMLVGVSAHNATDENKTLEDTECLRIAEVPIHTHKTSGTATKRKATQNSGEKKKPAKRRKVSKERKKQSPAKKVSRSRSSSQSKTSQRCPLSTKRPLNLSDKSRTPIRKAGKIKSSRNKSLAKREKRPANARPKPKVAKQSGKTKPCVCPKYPPEKRKRPAEKIGKKKSKPPSKGPSPAKRAKGRKIKSKEVKKPKSPKSSSWLDIVSARVCTKGAPCARSAKPDSPRTSKKVSNQSQSVWKDRLRPRPLKSARFPCYRPNCFYNPQSKGEGSSKKPKVKKQTAKRVSKCGGKNSSNACTMVDSNNVGEEKWFDAEETMESESPQSAENSSFRNVPENHDSTCSEILYIQPENEEDISVRE</sequence>
<feature type="compositionally biased region" description="Low complexity" evidence="1">
    <location>
        <begin position="81"/>
        <end position="92"/>
    </location>
</feature>
<feature type="compositionally biased region" description="Basic residues" evidence="1">
    <location>
        <begin position="279"/>
        <end position="292"/>
    </location>
</feature>
<feature type="compositionally biased region" description="Basic residues" evidence="1">
    <location>
        <begin position="160"/>
        <end position="175"/>
    </location>
</feature>
<proteinExistence type="predicted"/>
<dbReference type="AlphaFoldDB" id="A0AAV2TW40"/>
<reference evidence="2" key="1">
    <citation type="submission" date="2024-06" db="EMBL/GenBank/DDBJ databases">
        <authorList>
            <person name="Liu X."/>
            <person name="Lenzi L."/>
            <person name="Haldenby T S."/>
            <person name="Uol C."/>
        </authorList>
    </citation>
    <scope>NUCLEOTIDE SEQUENCE</scope>
</reference>